<organism evidence="7 8">
    <name type="scientific">Mangrovivirga cuniculi</name>
    <dbReference type="NCBI Taxonomy" id="2715131"/>
    <lineage>
        <taxon>Bacteria</taxon>
        <taxon>Pseudomonadati</taxon>
        <taxon>Bacteroidota</taxon>
        <taxon>Cytophagia</taxon>
        <taxon>Cytophagales</taxon>
        <taxon>Mangrovivirgaceae</taxon>
        <taxon>Mangrovivirga</taxon>
    </lineage>
</organism>
<dbReference type="SMART" id="SM00387">
    <property type="entry name" value="HATPase_c"/>
    <property type="match status" value="1"/>
</dbReference>
<keyword evidence="4" id="KW-0802">TPR repeat</keyword>
<keyword evidence="3" id="KW-0597">Phosphoprotein</keyword>
<dbReference type="Pfam" id="PF02518">
    <property type="entry name" value="HATPase_c"/>
    <property type="match status" value="1"/>
</dbReference>
<dbReference type="InterPro" id="IPR011990">
    <property type="entry name" value="TPR-like_helical_dom_sf"/>
</dbReference>
<dbReference type="PANTHER" id="PTHR43547">
    <property type="entry name" value="TWO-COMPONENT HISTIDINE KINASE"/>
    <property type="match status" value="1"/>
</dbReference>
<feature type="repeat" description="TPR" evidence="4">
    <location>
        <begin position="121"/>
        <end position="154"/>
    </location>
</feature>
<dbReference type="Gene3D" id="3.30.565.10">
    <property type="entry name" value="Histidine kinase-like ATPase, C-terminal domain"/>
    <property type="match status" value="1"/>
</dbReference>
<dbReference type="InterPro" id="IPR005467">
    <property type="entry name" value="His_kinase_dom"/>
</dbReference>
<dbReference type="PANTHER" id="PTHR43547:SF2">
    <property type="entry name" value="HYBRID SIGNAL TRANSDUCTION HISTIDINE KINASE C"/>
    <property type="match status" value="1"/>
</dbReference>
<dbReference type="Pfam" id="PF13374">
    <property type="entry name" value="TPR_10"/>
    <property type="match status" value="1"/>
</dbReference>
<protein>
    <recommendedName>
        <fullName evidence="2">histidine kinase</fullName>
        <ecNumber evidence="2">2.7.13.3</ecNumber>
    </recommendedName>
</protein>
<keyword evidence="5" id="KW-0812">Transmembrane</keyword>
<dbReference type="InterPro" id="IPR036097">
    <property type="entry name" value="HisK_dim/P_sf"/>
</dbReference>
<evidence type="ECO:0000256" key="3">
    <source>
        <dbReference type="ARBA" id="ARBA00022553"/>
    </source>
</evidence>
<dbReference type="GO" id="GO:0000155">
    <property type="term" value="F:phosphorelay sensor kinase activity"/>
    <property type="evidence" value="ECO:0007669"/>
    <property type="project" value="InterPro"/>
</dbReference>
<dbReference type="CDD" id="cd00075">
    <property type="entry name" value="HATPase"/>
    <property type="match status" value="1"/>
</dbReference>
<keyword evidence="5" id="KW-0472">Membrane</keyword>
<evidence type="ECO:0000256" key="2">
    <source>
        <dbReference type="ARBA" id="ARBA00012438"/>
    </source>
</evidence>
<accession>A0A4D7KAN0</accession>
<dbReference type="Gene3D" id="1.25.40.10">
    <property type="entry name" value="Tetratricopeptide repeat domain"/>
    <property type="match status" value="2"/>
</dbReference>
<dbReference type="PROSITE" id="PS50109">
    <property type="entry name" value="HIS_KIN"/>
    <property type="match status" value="1"/>
</dbReference>
<dbReference type="PROSITE" id="PS50005">
    <property type="entry name" value="TPR"/>
    <property type="match status" value="2"/>
</dbReference>
<dbReference type="SMART" id="SM00028">
    <property type="entry name" value="TPR"/>
    <property type="match status" value="5"/>
</dbReference>
<proteinExistence type="predicted"/>
<dbReference type="Gene3D" id="1.10.287.130">
    <property type="match status" value="1"/>
</dbReference>
<dbReference type="SUPFAM" id="SSF47384">
    <property type="entry name" value="Homodimeric domain of signal transducing histidine kinase"/>
    <property type="match status" value="1"/>
</dbReference>
<dbReference type="InterPro" id="IPR003594">
    <property type="entry name" value="HATPase_dom"/>
</dbReference>
<name>A0A4D7KAN0_9BACT</name>
<dbReference type="Proteomes" id="UP000298616">
    <property type="component" value="Chromosome"/>
</dbReference>
<sequence>MKSVFLYFISFFFISVFPYKGFAQVDRFFFEELDYGDKIEAIDSLNAYAWEIKSSDISTSLDISKAVMNESILIDYTKGRAAALQTLGYLNYMLGNYSQATELYLKGLRSYEEINDVKGQVVVTNAMGLLYYQMGRKELALDYYDRAERLASDIKLYEYISRIDNNKGILYLAINQPEKALDSFEKSLVYMEQANDSRGMAYLYNNIGESHLKLNNFDSAQYYFDLSLNIKEHIKDNYGIAYTLLKSSDLYKRRGDTSKALTTLNKGIKVAQDYSGGPLLMDFYRVKYNLLKEKGRLPEALYVMEQYNNLRDSLNLKEEKLKVASLELSRQLEDKVSELNLAREVQARNKMNNLLLAGLIILLIGFIIVISLYYQQKVRANKELQELVKIKDELFTIISHDYRAPLKSLRGMLELMKMGGISDRELQFLTAEMLVRFDQTDEMLTNLLHWAKSSIDDQQLIPESFTVKQILIESVSSFDNLARQKQLDVRLDVPEEMKFITDKNAFLFIMRNLISNAMKFSKDNSIVHVNASKSNDELIIEVQDFGFGIPPEQIENLFRWKATGRSGLTQGVGIGLMLCYDLARKLNGQLTAESHPQEGSTFILRLPKINNYI</sequence>
<dbReference type="SUPFAM" id="SSF55874">
    <property type="entry name" value="ATPase domain of HSP90 chaperone/DNA topoisomerase II/histidine kinase"/>
    <property type="match status" value="1"/>
</dbReference>
<gene>
    <name evidence="7" type="ORF">DCC35_17730</name>
</gene>
<dbReference type="EC" id="2.7.13.3" evidence="2"/>
<reference evidence="7 8" key="1">
    <citation type="submission" date="2018-04" db="EMBL/GenBank/DDBJ databases">
        <title>Complete genome uncultured novel isolate.</title>
        <authorList>
            <person name="Merlino G."/>
        </authorList>
    </citation>
    <scope>NUCLEOTIDE SEQUENCE [LARGE SCALE GENOMIC DNA]</scope>
    <source>
        <strain evidence="8">R1DC9</strain>
    </source>
</reference>
<feature type="transmembrane region" description="Helical" evidence="5">
    <location>
        <begin position="354"/>
        <end position="374"/>
    </location>
</feature>
<comment type="catalytic activity">
    <reaction evidence="1">
        <text>ATP + protein L-histidine = ADP + protein N-phospho-L-histidine.</text>
        <dbReference type="EC" id="2.7.13.3"/>
    </reaction>
</comment>
<dbReference type="EMBL" id="CP028923">
    <property type="protein sequence ID" value="QCK16438.1"/>
    <property type="molecule type" value="Genomic_DNA"/>
</dbReference>
<dbReference type="InterPro" id="IPR004358">
    <property type="entry name" value="Sig_transdc_His_kin-like_C"/>
</dbReference>
<dbReference type="Pfam" id="PF13424">
    <property type="entry name" value="TPR_12"/>
    <property type="match status" value="2"/>
</dbReference>
<evidence type="ECO:0000256" key="1">
    <source>
        <dbReference type="ARBA" id="ARBA00000085"/>
    </source>
</evidence>
<dbReference type="CDD" id="cd00082">
    <property type="entry name" value="HisKA"/>
    <property type="match status" value="1"/>
</dbReference>
<dbReference type="OrthoDB" id="1269247at2"/>
<feature type="repeat" description="TPR" evidence="4">
    <location>
        <begin position="201"/>
        <end position="234"/>
    </location>
</feature>
<dbReference type="InterPro" id="IPR036890">
    <property type="entry name" value="HATPase_C_sf"/>
</dbReference>
<dbReference type="InterPro" id="IPR019734">
    <property type="entry name" value="TPR_rpt"/>
</dbReference>
<evidence type="ECO:0000259" key="6">
    <source>
        <dbReference type="PROSITE" id="PS50109"/>
    </source>
</evidence>
<evidence type="ECO:0000256" key="5">
    <source>
        <dbReference type="SAM" id="Phobius"/>
    </source>
</evidence>
<dbReference type="InterPro" id="IPR003661">
    <property type="entry name" value="HisK_dim/P_dom"/>
</dbReference>
<evidence type="ECO:0000256" key="4">
    <source>
        <dbReference type="PROSITE-ProRule" id="PRU00339"/>
    </source>
</evidence>
<dbReference type="SUPFAM" id="SSF48452">
    <property type="entry name" value="TPR-like"/>
    <property type="match status" value="2"/>
</dbReference>
<dbReference type="KEGG" id="fpf:DCC35_17730"/>
<keyword evidence="8" id="KW-1185">Reference proteome</keyword>
<evidence type="ECO:0000313" key="7">
    <source>
        <dbReference type="EMBL" id="QCK16438.1"/>
    </source>
</evidence>
<evidence type="ECO:0000313" key="8">
    <source>
        <dbReference type="Proteomes" id="UP000298616"/>
    </source>
</evidence>
<dbReference type="AlphaFoldDB" id="A0A4D7KAN0"/>
<feature type="domain" description="Histidine kinase" evidence="6">
    <location>
        <begin position="397"/>
        <end position="610"/>
    </location>
</feature>
<dbReference type="RefSeq" id="WP_137092027.1">
    <property type="nucleotide sequence ID" value="NZ_CP028923.1"/>
</dbReference>
<keyword evidence="5" id="KW-1133">Transmembrane helix</keyword>
<dbReference type="PRINTS" id="PR00344">
    <property type="entry name" value="BCTRLSENSOR"/>
</dbReference>